<keyword evidence="8" id="KW-1185">Reference proteome</keyword>
<dbReference type="PANTHER" id="PTHR11142">
    <property type="entry name" value="PSEUDOURIDYLATE SYNTHASE"/>
    <property type="match status" value="1"/>
</dbReference>
<sequence>MEWIRIQVKGQSFMLHQIRKMIGMAVAVARGFAVMEDVYSTFNHESVDVPRIPGLGLYLDSVFFDFYNKKFQQSHPPLSWEEWDEEIEAFKADQIVSEILRQEKKHEIIKQWLSNLYHHKYEARCRHAGNSPLPAPATQDGDNDEDEDDDDDENGDGDEQRGEQEEGTSRASA</sequence>
<dbReference type="Pfam" id="PF01416">
    <property type="entry name" value="PseudoU_synth_1"/>
    <property type="match status" value="1"/>
</dbReference>
<dbReference type="InParanoid" id="F2UGL9"/>
<dbReference type="OrthoDB" id="10256309at2759"/>
<dbReference type="RefSeq" id="XP_004991690.1">
    <property type="nucleotide sequence ID" value="XM_004991633.1"/>
</dbReference>
<dbReference type="GO" id="GO:0003723">
    <property type="term" value="F:RNA binding"/>
    <property type="evidence" value="ECO:0007669"/>
    <property type="project" value="InterPro"/>
</dbReference>
<dbReference type="STRING" id="946362.F2UGL9"/>
<reference evidence="7" key="1">
    <citation type="submission" date="2009-08" db="EMBL/GenBank/DDBJ databases">
        <title>Annotation of Salpingoeca rosetta.</title>
        <authorList>
            <consortium name="The Broad Institute Genome Sequencing Platform"/>
            <person name="Russ C."/>
            <person name="Cuomo C."/>
            <person name="Burger G."/>
            <person name="Gray M.W."/>
            <person name="Holland P.W.H."/>
            <person name="King N."/>
            <person name="Lang F.B.F."/>
            <person name="Roger A.J."/>
            <person name="Ruiz-Trillo I."/>
            <person name="Young S.K."/>
            <person name="Zeng Q."/>
            <person name="Gargeya S."/>
            <person name="Alvarado L."/>
            <person name="Berlin A."/>
            <person name="Chapman S.B."/>
            <person name="Chen Z."/>
            <person name="Freedman E."/>
            <person name="Gellesch M."/>
            <person name="Goldberg J."/>
            <person name="Griggs A."/>
            <person name="Gujja S."/>
            <person name="Heilman E."/>
            <person name="Heiman D."/>
            <person name="Howarth C."/>
            <person name="Mehta T."/>
            <person name="Neiman D."/>
            <person name="Pearson M."/>
            <person name="Roberts A."/>
            <person name="Saif S."/>
            <person name="Shea T."/>
            <person name="Shenoy N."/>
            <person name="Sisk P."/>
            <person name="Stolte C."/>
            <person name="Sykes S."/>
            <person name="White J."/>
            <person name="Yandava C."/>
            <person name="Haas B."/>
            <person name="Nusbaum C."/>
            <person name="Birren B."/>
        </authorList>
    </citation>
    <scope>NUCLEOTIDE SEQUENCE [LARGE SCALE GENOMIC DNA]</scope>
    <source>
        <strain evidence="7">ATCC 50818</strain>
    </source>
</reference>
<proteinExistence type="inferred from homology"/>
<evidence type="ECO:0000256" key="2">
    <source>
        <dbReference type="ARBA" id="ARBA00022694"/>
    </source>
</evidence>
<evidence type="ECO:0000256" key="5">
    <source>
        <dbReference type="SAM" id="MobiDB-lite"/>
    </source>
</evidence>
<evidence type="ECO:0000313" key="7">
    <source>
        <dbReference type="EMBL" id="EGD75769.1"/>
    </source>
</evidence>
<comment type="similarity">
    <text evidence="1 4">Belongs to the tRNA pseudouridine synthase TruA family.</text>
</comment>
<dbReference type="GO" id="GO:1990481">
    <property type="term" value="P:mRNA pseudouridine synthesis"/>
    <property type="evidence" value="ECO:0007669"/>
    <property type="project" value="TreeGrafter"/>
</dbReference>
<dbReference type="InterPro" id="IPR020095">
    <property type="entry name" value="PsdUridine_synth_TruA_C"/>
</dbReference>
<dbReference type="InterPro" id="IPR001406">
    <property type="entry name" value="PsdUridine_synth_TruA"/>
</dbReference>
<feature type="compositionally biased region" description="Basic and acidic residues" evidence="5">
    <location>
        <begin position="158"/>
        <end position="173"/>
    </location>
</feature>
<protein>
    <recommendedName>
        <fullName evidence="4">tRNA pseudouridine synthase</fullName>
        <ecNumber evidence="4">5.4.99.12</ecNumber>
    </recommendedName>
</protein>
<name>F2UGL9_SALR5</name>
<evidence type="ECO:0000256" key="1">
    <source>
        <dbReference type="ARBA" id="ARBA00009375"/>
    </source>
</evidence>
<dbReference type="Gene3D" id="3.30.70.660">
    <property type="entry name" value="Pseudouridine synthase I, catalytic domain, C-terminal subdomain"/>
    <property type="match status" value="1"/>
</dbReference>
<dbReference type="PANTHER" id="PTHR11142:SF4">
    <property type="entry name" value="PSEUDOURIDYLATE SYNTHASE 1 HOMOLOG"/>
    <property type="match status" value="1"/>
</dbReference>
<feature type="region of interest" description="Disordered" evidence="5">
    <location>
        <begin position="127"/>
        <end position="173"/>
    </location>
</feature>
<feature type="compositionally biased region" description="Acidic residues" evidence="5">
    <location>
        <begin position="141"/>
        <end position="157"/>
    </location>
</feature>
<dbReference type="GeneID" id="16072251"/>
<dbReference type="GO" id="GO:0005634">
    <property type="term" value="C:nucleus"/>
    <property type="evidence" value="ECO:0007669"/>
    <property type="project" value="TreeGrafter"/>
</dbReference>
<dbReference type="GO" id="GO:0160147">
    <property type="term" value="F:tRNA pseudouridine(38-40) synthase activity"/>
    <property type="evidence" value="ECO:0007669"/>
    <property type="project" value="UniProtKB-EC"/>
</dbReference>
<dbReference type="AlphaFoldDB" id="F2UGL9"/>
<comment type="catalytic activity">
    <reaction evidence="4">
        <text>uridine(38/39/40) in tRNA = pseudouridine(38/39/40) in tRNA</text>
        <dbReference type="Rhea" id="RHEA:22376"/>
        <dbReference type="Rhea" id="RHEA-COMP:10085"/>
        <dbReference type="Rhea" id="RHEA-COMP:10087"/>
        <dbReference type="ChEBI" id="CHEBI:65314"/>
        <dbReference type="ChEBI" id="CHEBI:65315"/>
        <dbReference type="EC" id="5.4.99.12"/>
    </reaction>
</comment>
<dbReference type="GO" id="GO:0031119">
    <property type="term" value="P:tRNA pseudouridine synthesis"/>
    <property type="evidence" value="ECO:0007669"/>
    <property type="project" value="TreeGrafter"/>
</dbReference>
<evidence type="ECO:0000259" key="6">
    <source>
        <dbReference type="Pfam" id="PF01416"/>
    </source>
</evidence>
<dbReference type="eggNOG" id="KOG2553">
    <property type="taxonomic scope" value="Eukaryota"/>
</dbReference>
<organism evidence="8">
    <name type="scientific">Salpingoeca rosetta (strain ATCC 50818 / BSB-021)</name>
    <dbReference type="NCBI Taxonomy" id="946362"/>
    <lineage>
        <taxon>Eukaryota</taxon>
        <taxon>Choanoflagellata</taxon>
        <taxon>Craspedida</taxon>
        <taxon>Salpingoecidae</taxon>
        <taxon>Salpingoeca</taxon>
    </lineage>
</organism>
<evidence type="ECO:0000256" key="4">
    <source>
        <dbReference type="RuleBase" id="RU003792"/>
    </source>
</evidence>
<dbReference type="SUPFAM" id="SSF55120">
    <property type="entry name" value="Pseudouridine synthase"/>
    <property type="match status" value="1"/>
</dbReference>
<dbReference type="InterPro" id="IPR020103">
    <property type="entry name" value="PsdUridine_synth_cat_dom_sf"/>
</dbReference>
<dbReference type="FunFam" id="3.30.70.660:FF:000002">
    <property type="entry name" value="tRNA pseudouridine synthase"/>
    <property type="match status" value="1"/>
</dbReference>
<dbReference type="EMBL" id="GL832973">
    <property type="protein sequence ID" value="EGD75769.1"/>
    <property type="molecule type" value="Genomic_DNA"/>
</dbReference>
<feature type="domain" description="Pseudouridine synthase I TruA alpha/beta" evidence="6">
    <location>
        <begin position="3"/>
        <end position="65"/>
    </location>
</feature>
<accession>F2UGL9</accession>
<dbReference type="EC" id="5.4.99.12" evidence="4"/>
<keyword evidence="2 4" id="KW-0819">tRNA processing</keyword>
<dbReference type="InterPro" id="IPR020097">
    <property type="entry name" value="PsdUridine_synth_TruA_a/b_dom"/>
</dbReference>
<dbReference type="Proteomes" id="UP000007799">
    <property type="component" value="Unassembled WGS sequence"/>
</dbReference>
<gene>
    <name evidence="7" type="ORF">PTSG_07888</name>
</gene>
<evidence type="ECO:0000313" key="8">
    <source>
        <dbReference type="Proteomes" id="UP000007799"/>
    </source>
</evidence>
<evidence type="ECO:0000256" key="3">
    <source>
        <dbReference type="ARBA" id="ARBA00023235"/>
    </source>
</evidence>
<keyword evidence="3 4" id="KW-0413">Isomerase</keyword>
<dbReference type="KEGG" id="sre:PTSG_07888"/>